<dbReference type="Pfam" id="PF04248">
    <property type="entry name" value="NTP_transf_9"/>
    <property type="match status" value="1"/>
</dbReference>
<dbReference type="Proteomes" id="UP000239560">
    <property type="component" value="Unassembled WGS sequence"/>
</dbReference>
<gene>
    <name evidence="2" type="primary">FGENESH: predicted gene_8.349</name>
    <name evidence="3" type="ORF">AAT19DRAFT_16091</name>
    <name evidence="2" type="ORF">BN2166_0044940</name>
</gene>
<dbReference type="PANTHER" id="PTHR34310">
    <property type="entry name" value="DUF427 DOMAIN PROTEIN (AFU_ORTHOLOGUE AFUA_3G02220)"/>
    <property type="match status" value="1"/>
</dbReference>
<evidence type="ECO:0000313" key="5">
    <source>
        <dbReference type="Proteomes" id="UP000239560"/>
    </source>
</evidence>
<organism evidence="2 4">
    <name type="scientific">Rhodotorula toruloides</name>
    <name type="common">Yeast</name>
    <name type="synonym">Rhodosporidium toruloides</name>
    <dbReference type="NCBI Taxonomy" id="5286"/>
    <lineage>
        <taxon>Eukaryota</taxon>
        <taxon>Fungi</taxon>
        <taxon>Dikarya</taxon>
        <taxon>Basidiomycota</taxon>
        <taxon>Pucciniomycotina</taxon>
        <taxon>Microbotryomycetes</taxon>
        <taxon>Sporidiobolales</taxon>
        <taxon>Sporidiobolaceae</taxon>
        <taxon>Rhodotorula</taxon>
    </lineage>
</organism>
<dbReference type="AlphaFoldDB" id="A0A0K3CI36"/>
<reference evidence="2 4" key="1">
    <citation type="submission" date="2015-07" db="EMBL/GenBank/DDBJ databases">
        <authorList>
            <person name="Cajimat M.N.B."/>
            <person name="Milazzo M.L."/>
            <person name="Fulhorst C.F."/>
        </authorList>
    </citation>
    <scope>NUCLEOTIDE SEQUENCE [LARGE SCALE GENOMIC DNA]</scope>
    <source>
        <strain evidence="2">Single colony</strain>
    </source>
</reference>
<protein>
    <recommendedName>
        <fullName evidence="1">DUF427 domain-containing protein</fullName>
    </recommendedName>
</protein>
<evidence type="ECO:0000313" key="3">
    <source>
        <dbReference type="EMBL" id="PRQ73338.1"/>
    </source>
</evidence>
<proteinExistence type="predicted"/>
<keyword evidence="4" id="KW-1185">Reference proteome</keyword>
<evidence type="ECO:0000313" key="2">
    <source>
        <dbReference type="EMBL" id="CTR08633.1"/>
    </source>
</evidence>
<evidence type="ECO:0000259" key="1">
    <source>
        <dbReference type="Pfam" id="PF04248"/>
    </source>
</evidence>
<name>A0A0K3CI36_RHOTO</name>
<dbReference type="PANTHER" id="PTHR34310:SF5">
    <property type="entry name" value="DUF427 DOMAIN PROTEIN (AFU_ORTHOLOGUE AFUA_3G02220)"/>
    <property type="match status" value="1"/>
</dbReference>
<dbReference type="Gene3D" id="2.170.150.40">
    <property type="entry name" value="Domain of unknown function (DUF427)"/>
    <property type="match status" value="1"/>
</dbReference>
<dbReference type="OrthoDB" id="2524665at2759"/>
<feature type="domain" description="DUF427" evidence="1">
    <location>
        <begin position="24"/>
        <end position="64"/>
    </location>
</feature>
<reference evidence="3 5" key="2">
    <citation type="journal article" date="2018" name="Elife">
        <title>Functional genomics of lipid metabolism in the oleaginous yeast Rhodosporidium toruloides.</title>
        <authorList>
            <person name="Coradetti S.T."/>
            <person name="Pinel D."/>
            <person name="Geiselman G."/>
            <person name="Ito M."/>
            <person name="Mondo S."/>
            <person name="Reilly M.C."/>
            <person name="Cheng Y.F."/>
            <person name="Bauer S."/>
            <person name="Grigoriev I."/>
            <person name="Gladden J.M."/>
            <person name="Simmons B.A."/>
            <person name="Brem R."/>
            <person name="Arkin A.P."/>
            <person name="Skerker J.M."/>
        </authorList>
    </citation>
    <scope>NUCLEOTIDE SEQUENCE [LARGE SCALE GENOMIC DNA]</scope>
    <source>
        <strain evidence="3 5">NBRC 0880</strain>
    </source>
</reference>
<dbReference type="InterPro" id="IPR038694">
    <property type="entry name" value="DUF427_sf"/>
</dbReference>
<dbReference type="EMBL" id="CWKI01000008">
    <property type="protein sequence ID" value="CTR08633.1"/>
    <property type="molecule type" value="Genomic_DNA"/>
</dbReference>
<evidence type="ECO:0000313" key="4">
    <source>
        <dbReference type="Proteomes" id="UP000199069"/>
    </source>
</evidence>
<accession>A0A0K3CI36</accession>
<dbReference type="InterPro" id="IPR007361">
    <property type="entry name" value="DUF427"/>
</dbReference>
<dbReference type="EMBL" id="LCTV02000008">
    <property type="protein sequence ID" value="PRQ73338.1"/>
    <property type="molecule type" value="Genomic_DNA"/>
</dbReference>
<dbReference type="Proteomes" id="UP000199069">
    <property type="component" value="Unassembled WGS sequence"/>
</dbReference>
<sequence>MVTVKLNGQTLAESSQTKVVEGNHGVASYYNADVNGKKVSDVAWFYPQAKDKAKDIEGYVAFYKVRRRVCELYRLATYYLGCTEQGRDQWLRNKPETGPGRQRTRSFAGSTVAVRFRCSNIGHNKHTQ</sequence>